<accession>A0A2S3UT09</accession>
<comment type="caution">
    <text evidence="1">The sequence shown here is derived from an EMBL/GenBank/DDBJ whole genome shotgun (WGS) entry which is preliminary data.</text>
</comment>
<dbReference type="OrthoDB" id="7873178at2"/>
<evidence type="ECO:0000313" key="1">
    <source>
        <dbReference type="EMBL" id="POF30855.1"/>
    </source>
</evidence>
<reference evidence="1 2" key="1">
    <citation type="submission" date="2018-01" db="EMBL/GenBank/DDBJ databases">
        <title>Genomic Encyclopedia of Archaeal and Bacterial Type Strains, Phase II (KMG-II): from individual species to whole genera.</title>
        <authorList>
            <person name="Goeker M."/>
        </authorList>
    </citation>
    <scope>NUCLEOTIDE SEQUENCE [LARGE SCALE GENOMIC DNA]</scope>
    <source>
        <strain evidence="1 2">DSM 17023</strain>
    </source>
</reference>
<evidence type="ECO:0000313" key="2">
    <source>
        <dbReference type="Proteomes" id="UP000236959"/>
    </source>
</evidence>
<proteinExistence type="predicted"/>
<name>A0A2S3UT09_9HYPH</name>
<dbReference type="RefSeq" id="WP_103223084.1">
    <property type="nucleotide sequence ID" value="NZ_PPCN01000005.1"/>
</dbReference>
<gene>
    <name evidence="1" type="ORF">CLV41_10533</name>
</gene>
<dbReference type="Proteomes" id="UP000236959">
    <property type="component" value="Unassembled WGS sequence"/>
</dbReference>
<keyword evidence="2" id="KW-1185">Reference proteome</keyword>
<dbReference type="EMBL" id="PPCN01000005">
    <property type="protein sequence ID" value="POF30855.1"/>
    <property type="molecule type" value="Genomic_DNA"/>
</dbReference>
<organism evidence="1 2">
    <name type="scientific">Roseibium marinum</name>
    <dbReference type="NCBI Taxonomy" id="281252"/>
    <lineage>
        <taxon>Bacteria</taxon>
        <taxon>Pseudomonadati</taxon>
        <taxon>Pseudomonadota</taxon>
        <taxon>Alphaproteobacteria</taxon>
        <taxon>Hyphomicrobiales</taxon>
        <taxon>Stappiaceae</taxon>
        <taxon>Roseibium</taxon>
    </lineage>
</organism>
<protein>
    <submittedName>
        <fullName evidence="1">Uncharacterized protein</fullName>
    </submittedName>
</protein>
<sequence>MKNELTPEEVSKDRYFKRIAEISEEMIDEHGKDFAMGALVMAAQWIARDTSKTAPENQH</sequence>
<dbReference type="AlphaFoldDB" id="A0A2S3UT09"/>